<name>A0AAW1T6A7_9CHLO</name>
<feature type="compositionally biased region" description="Low complexity" evidence="1">
    <location>
        <begin position="215"/>
        <end position="226"/>
    </location>
</feature>
<keyword evidence="3" id="KW-1185">Reference proteome</keyword>
<accession>A0AAW1T6A7</accession>
<comment type="caution">
    <text evidence="2">The sequence shown here is derived from an EMBL/GenBank/DDBJ whole genome shotgun (WGS) entry which is preliminary data.</text>
</comment>
<feature type="compositionally biased region" description="Basic and acidic residues" evidence="1">
    <location>
        <begin position="197"/>
        <end position="214"/>
    </location>
</feature>
<gene>
    <name evidence="2" type="ORF">WJX84_009049</name>
</gene>
<feature type="compositionally biased region" description="Basic and acidic residues" evidence="1">
    <location>
        <begin position="172"/>
        <end position="185"/>
    </location>
</feature>
<protein>
    <submittedName>
        <fullName evidence="2">Uncharacterized protein</fullName>
    </submittedName>
</protein>
<dbReference type="EMBL" id="JALJOV010000394">
    <property type="protein sequence ID" value="KAK9864091.1"/>
    <property type="molecule type" value="Genomic_DNA"/>
</dbReference>
<dbReference type="AlphaFoldDB" id="A0AAW1T6A7"/>
<organism evidence="2 3">
    <name type="scientific">Apatococcus fuscideae</name>
    <dbReference type="NCBI Taxonomy" id="2026836"/>
    <lineage>
        <taxon>Eukaryota</taxon>
        <taxon>Viridiplantae</taxon>
        <taxon>Chlorophyta</taxon>
        <taxon>core chlorophytes</taxon>
        <taxon>Trebouxiophyceae</taxon>
        <taxon>Chlorellales</taxon>
        <taxon>Chlorellaceae</taxon>
        <taxon>Apatococcus</taxon>
    </lineage>
</organism>
<proteinExistence type="predicted"/>
<feature type="region of interest" description="Disordered" evidence="1">
    <location>
        <begin position="169"/>
        <end position="312"/>
    </location>
</feature>
<evidence type="ECO:0000256" key="1">
    <source>
        <dbReference type="SAM" id="MobiDB-lite"/>
    </source>
</evidence>
<dbReference type="Proteomes" id="UP001485043">
    <property type="component" value="Unassembled WGS sequence"/>
</dbReference>
<reference evidence="2 3" key="1">
    <citation type="journal article" date="2024" name="Nat. Commun.">
        <title>Phylogenomics reveals the evolutionary origins of lichenization in chlorophyte algae.</title>
        <authorList>
            <person name="Puginier C."/>
            <person name="Libourel C."/>
            <person name="Otte J."/>
            <person name="Skaloud P."/>
            <person name="Haon M."/>
            <person name="Grisel S."/>
            <person name="Petersen M."/>
            <person name="Berrin J.G."/>
            <person name="Delaux P.M."/>
            <person name="Dal Grande F."/>
            <person name="Keller J."/>
        </authorList>
    </citation>
    <scope>NUCLEOTIDE SEQUENCE [LARGE SCALE GENOMIC DNA]</scope>
    <source>
        <strain evidence="2 3">SAG 2523</strain>
    </source>
</reference>
<feature type="compositionally biased region" description="Low complexity" evidence="1">
    <location>
        <begin position="285"/>
        <end position="299"/>
    </location>
</feature>
<evidence type="ECO:0000313" key="2">
    <source>
        <dbReference type="EMBL" id="KAK9864091.1"/>
    </source>
</evidence>
<sequence>MSSAQVQAEDAKDESKKQIATISSQLSLGGQLALQMVKFGPVLAFQINARTMMALPWGLVAAGAAGTAAGVDGGDRDGVANMTAIMVKMGLLNLVHDIVVKLGTLDRADVTAAVTLGLLNLKEVTVVMQINNALIASGHMSEGAEISKEMLKNGQMQFLDLLKQAGGSWLGGDKKDEQGSDKKEGSWFGKLTGSNDKSGDKPDDKTSHAEKKQDGQSGSWFGSSSSPPDLNQEEGSNKRGQQKTDAGDAGAPSKEPSTVNSVADKVATSINSVADAVRPVKPTEQGQTQASQAHAQQTGNGHPQDDVETRTL</sequence>
<feature type="compositionally biased region" description="Basic and acidic residues" evidence="1">
    <location>
        <begin position="303"/>
        <end position="312"/>
    </location>
</feature>
<evidence type="ECO:0000313" key="3">
    <source>
        <dbReference type="Proteomes" id="UP001485043"/>
    </source>
</evidence>